<dbReference type="GO" id="GO:0030436">
    <property type="term" value="P:asexual sporulation"/>
    <property type="evidence" value="ECO:0007669"/>
    <property type="project" value="InterPro"/>
</dbReference>
<dbReference type="AlphaFoldDB" id="A0AA48IAJ6"/>
<accession>A0AA48IAJ6</accession>
<dbReference type="GO" id="GO:0004190">
    <property type="term" value="F:aspartic-type endopeptidase activity"/>
    <property type="evidence" value="ECO:0007669"/>
    <property type="project" value="InterPro"/>
</dbReference>
<dbReference type="KEGG" id="ips:CfP315_0478"/>
<keyword evidence="1" id="KW-0812">Transmembrane</keyword>
<name>A0AA48IAJ6_9FIRM</name>
<dbReference type="InterPro" id="IPR005081">
    <property type="entry name" value="SpoIIGA"/>
</dbReference>
<protein>
    <submittedName>
        <fullName evidence="2">Sigma-E processing peptidase SpoIIGA</fullName>
    </submittedName>
</protein>
<dbReference type="EMBL" id="AP027924">
    <property type="protein sequence ID" value="BED91925.1"/>
    <property type="molecule type" value="Genomic_DNA"/>
</dbReference>
<dbReference type="GO" id="GO:0006508">
    <property type="term" value="P:proteolysis"/>
    <property type="evidence" value="ECO:0007669"/>
    <property type="project" value="InterPro"/>
</dbReference>
<gene>
    <name evidence="2" type="ORF">CfP315_0478</name>
</gene>
<keyword evidence="1" id="KW-1133">Transmembrane helix</keyword>
<feature type="transmembrane region" description="Helical" evidence="1">
    <location>
        <begin position="132"/>
        <end position="151"/>
    </location>
</feature>
<evidence type="ECO:0000256" key="1">
    <source>
        <dbReference type="SAM" id="Phobius"/>
    </source>
</evidence>
<feature type="transmembrane region" description="Helical" evidence="1">
    <location>
        <begin position="6"/>
        <end position="29"/>
    </location>
</feature>
<keyword evidence="1" id="KW-0472">Membrane</keyword>
<reference evidence="2" key="1">
    <citation type="journal article" date="2023" name="ISME J.">
        <title>Emergence of putative energy parasites within Clostridia revealed by genome analysis of a novel endosymbiotic clade.</title>
        <authorList>
            <person name="Takahashi K."/>
            <person name="Kuwahara H."/>
            <person name="Horikawa Y."/>
            <person name="Izawa K."/>
            <person name="Kato D."/>
            <person name="Inagaki T."/>
            <person name="Yuki M."/>
            <person name="Ohkuma M."/>
            <person name="Hongoh Y."/>
        </authorList>
    </citation>
    <scope>NUCLEOTIDE SEQUENCE</scope>
    <source>
        <strain evidence="2">CfP3-15</strain>
    </source>
</reference>
<dbReference type="Proteomes" id="UP001337580">
    <property type="component" value="Chromosome"/>
</dbReference>
<sequence>MEIYADIFVVLNMLSNYFIIFMVSKILFIRIEKIRAVSGALVGALISAFCELSLQHNNIIFLFLFRSLIYLIVAILTFGIKNRIRFIKSFICFYLTSFVFSGTFLYLVSILGNTFFTKGLNSSRGFLYIKNASPSLLLISMVVIYLVFEIVERMVKKKGKADFYRINVQHSKHLISFDARLDTCNDLKEPFSGLPVILVDKKIICNILPDGFTLDKFEYFGDLGYNVRLIPYDTVSGKGVLLAFKPDSIVVETSDSKFKREGYLAVCSDCFVEENMAMALVGKNLIV</sequence>
<organism evidence="2">
    <name type="scientific">Candidatus Improbicoccus pseudotrichonymphae</name>
    <dbReference type="NCBI Taxonomy" id="3033792"/>
    <lineage>
        <taxon>Bacteria</taxon>
        <taxon>Bacillati</taxon>
        <taxon>Bacillota</taxon>
        <taxon>Clostridia</taxon>
        <taxon>Candidatus Improbicoccus</taxon>
    </lineage>
</organism>
<evidence type="ECO:0000313" key="2">
    <source>
        <dbReference type="EMBL" id="BED91925.1"/>
    </source>
</evidence>
<feature type="transmembrane region" description="Helical" evidence="1">
    <location>
        <begin position="60"/>
        <end position="80"/>
    </location>
</feature>
<feature type="transmembrane region" description="Helical" evidence="1">
    <location>
        <begin position="92"/>
        <end position="112"/>
    </location>
</feature>
<dbReference type="Pfam" id="PF03419">
    <property type="entry name" value="Peptidase_U4"/>
    <property type="match status" value="1"/>
</dbReference>
<proteinExistence type="predicted"/>